<feature type="compositionally biased region" description="Polar residues" evidence="1">
    <location>
        <begin position="1"/>
        <end position="12"/>
    </location>
</feature>
<protein>
    <submittedName>
        <fullName evidence="2">3024_t:CDS:1</fullName>
    </submittedName>
</protein>
<evidence type="ECO:0000313" key="2">
    <source>
        <dbReference type="EMBL" id="CAG8765939.1"/>
    </source>
</evidence>
<evidence type="ECO:0000256" key="1">
    <source>
        <dbReference type="SAM" id="MobiDB-lite"/>
    </source>
</evidence>
<accession>A0A9N9NXJ9</accession>
<dbReference type="EMBL" id="CAJVPV010043562">
    <property type="protein sequence ID" value="CAG8765939.1"/>
    <property type="molecule type" value="Genomic_DNA"/>
</dbReference>
<proteinExistence type="predicted"/>
<feature type="compositionally biased region" description="Low complexity" evidence="1">
    <location>
        <begin position="20"/>
        <end position="37"/>
    </location>
</feature>
<dbReference type="AlphaFoldDB" id="A0A9N9NXJ9"/>
<feature type="non-terminal residue" evidence="2">
    <location>
        <position position="1"/>
    </location>
</feature>
<keyword evidence="3" id="KW-1185">Reference proteome</keyword>
<comment type="caution">
    <text evidence="2">The sequence shown here is derived from an EMBL/GenBank/DDBJ whole genome shotgun (WGS) entry which is preliminary data.</text>
</comment>
<feature type="non-terminal residue" evidence="2">
    <location>
        <position position="78"/>
    </location>
</feature>
<feature type="region of interest" description="Disordered" evidence="1">
    <location>
        <begin position="1"/>
        <end position="57"/>
    </location>
</feature>
<evidence type="ECO:0000313" key="3">
    <source>
        <dbReference type="Proteomes" id="UP000789342"/>
    </source>
</evidence>
<name>A0A9N9NXJ9_9GLOM</name>
<dbReference type="Proteomes" id="UP000789342">
    <property type="component" value="Unassembled WGS sequence"/>
</dbReference>
<reference evidence="2" key="1">
    <citation type="submission" date="2021-06" db="EMBL/GenBank/DDBJ databases">
        <authorList>
            <person name="Kallberg Y."/>
            <person name="Tangrot J."/>
            <person name="Rosling A."/>
        </authorList>
    </citation>
    <scope>NUCLEOTIDE SEQUENCE</scope>
    <source>
        <strain evidence="2">CL551</strain>
    </source>
</reference>
<gene>
    <name evidence="2" type="ORF">AMORRO_LOCUS16265</name>
</gene>
<organism evidence="2 3">
    <name type="scientific">Acaulospora morrowiae</name>
    <dbReference type="NCBI Taxonomy" id="94023"/>
    <lineage>
        <taxon>Eukaryota</taxon>
        <taxon>Fungi</taxon>
        <taxon>Fungi incertae sedis</taxon>
        <taxon>Mucoromycota</taxon>
        <taxon>Glomeromycotina</taxon>
        <taxon>Glomeromycetes</taxon>
        <taxon>Diversisporales</taxon>
        <taxon>Acaulosporaceae</taxon>
        <taxon>Acaulospora</taxon>
    </lineage>
</organism>
<sequence>TPNTNTSTTVHQTDMEIDEQSTNSSQSELTNSSLSTNPISCADKVDEATTDRSTTSSTIEADIKRVNSLDKHSKILEL</sequence>